<evidence type="ECO:0000313" key="3">
    <source>
        <dbReference type="Proteomes" id="UP000831113"/>
    </source>
</evidence>
<sequence length="1436" mass="162275">MHSFTEPLRRNAVTIGLSLLMALGVAWYVLGYLPAREQDLRARYFRVVSRIGWNMQEKIGAFSKRSEAMVREIRYEVPQGPTAAPETYRAVANRLGQKWRQDGLNSPEFDSITPLAAQPRRNALPAIHWQEADQRVRFVYHFEDSLRLAVSTGIREFVQGLLRPETFEHFLILGPSNDKTGSKKLDQIYYSSFPAPLTLNLETEAKKPVPYWLRDTTAIQATRLADLTIHGQPYKVFVQPVRLGTTATWLLCGAVSTQRFNAQRQELPENLVELTIATILLGMLALPFLKITLMGARERLSRSDVVLCGLSLVLGTSFLLLLSLSTVAKHTIEPSLLHTQLRSLARQVDQTVHQELYTIDRMLRETDQALANTGRLPDSLIRGKQLSLTSSSLIQKIHPRDVAPNTPYRGSREHPWQNNDQMLWINGAGNGVLSVDSVPDSFLPNLREREYFKRWKKDQLWRLAPATPDTDTDTRFTLESVVTFGRSGDKVAVYARPSEVRFPSQAGAGSEKAEGLLAIYSTHLRSLTNPILPPGYSFCVVDDNGEIKFHSDSRLNLSENILGDCEPGDNLRAAMFARDTATVEVRYQGREYMLRIQPLQDWPLFLVTLVDLHLVHDRQMQTLSLAATLLAAFSLLTAVFLALYVLLLPSRTTVMTNSYSLRRLWPRVVRTPTYMQIAGALLGGTGLLFAASLYVGPLVQLLLLPLVPSYCFLFSFYKLRLPTDNPASDTLEPGTSLGPLASVWVLWRATGAVGQVRRLTLWFVLSYNLAAWHWAGSAWGFGLLLQIALVALMLLLTWAGRQLEASPLGNVPRTDFAGKPTYSTVALKRAYSTMLLSWVVVLSFVPAIYCYHVAYRAERELQIRHAHMALAYAVQRDAQQAVAYTPFFFDTQSGPPRSAPASFNKAENNYRELVTWLHPSFDTLGRSTQRVLPRENARFSDWTVASSWNTTTQLQSKVPLPGAAQHFVSDVRDRHWGGHWYLPTDLLKGQSFTIADWGEWFRLVVGLVLLLVGLYQLLHLLARRVFNLDMLDIRTLVCPATLRLPDSTVPRREYRLCATESTYPVPEAFQATTLHLDCRKLLLSNNIPKLISKEWQTQMELEEYKTVALDYFDDQPHDPNLTQLKINALAYLQQFSTLNIVIASRVHPVVFADCGHTRDKCTDQVNHKIIWHTGDVLLDALADFEMLYAPMVRTPALQPYAYWDNMPKERALFQEKLKATDPTGKLPRTGLVHLRWFIKVECSALPFLSQPLENELEQLLLSNFRRGELLREDDIVLSIQQRAQLQFRQLWDTLTPHEHYVLYDVAQDGLVNSRDAQVLNGLLQKGLLVYNQVGLRLVNESFRHFILNGLPPQQALRIEREASEEAERDGTWARRSLPIFLALSAAALFIFVTQRSVLNEAQTFLTALTATLPLLYRFVSLTPFGSGATAAKPAAA</sequence>
<organism evidence="2 3">
    <name type="scientific">Hymenobacter tibetensis</name>
    <dbReference type="NCBI Taxonomy" id="497967"/>
    <lineage>
        <taxon>Bacteria</taxon>
        <taxon>Pseudomonadati</taxon>
        <taxon>Bacteroidota</taxon>
        <taxon>Cytophagia</taxon>
        <taxon>Cytophagales</taxon>
        <taxon>Hymenobacteraceae</taxon>
        <taxon>Hymenobacter</taxon>
    </lineage>
</organism>
<feature type="transmembrane region" description="Helical" evidence="1">
    <location>
        <begin position="781"/>
        <end position="799"/>
    </location>
</feature>
<feature type="transmembrane region" description="Helical" evidence="1">
    <location>
        <begin position="623"/>
        <end position="647"/>
    </location>
</feature>
<dbReference type="RefSeq" id="WP_243799063.1">
    <property type="nucleotide sequence ID" value="NZ_CP094669.1"/>
</dbReference>
<evidence type="ECO:0000313" key="2">
    <source>
        <dbReference type="EMBL" id="UOG75175.1"/>
    </source>
</evidence>
<feature type="transmembrane region" description="Helical" evidence="1">
    <location>
        <begin position="835"/>
        <end position="854"/>
    </location>
</feature>
<dbReference type="Proteomes" id="UP000831113">
    <property type="component" value="Chromosome"/>
</dbReference>
<dbReference type="EMBL" id="CP094669">
    <property type="protein sequence ID" value="UOG75175.1"/>
    <property type="molecule type" value="Genomic_DNA"/>
</dbReference>
<protein>
    <submittedName>
        <fullName evidence="2">Cache domain-containing protein</fullName>
    </submittedName>
</protein>
<feature type="transmembrane region" description="Helical" evidence="1">
    <location>
        <begin position="12"/>
        <end position="33"/>
    </location>
</feature>
<keyword evidence="1" id="KW-1133">Transmembrane helix</keyword>
<feature type="transmembrane region" description="Helical" evidence="1">
    <location>
        <begin position="274"/>
        <end position="293"/>
    </location>
</feature>
<feature type="transmembrane region" description="Helical" evidence="1">
    <location>
        <begin position="698"/>
        <end position="717"/>
    </location>
</feature>
<keyword evidence="1" id="KW-0472">Membrane</keyword>
<feature type="transmembrane region" description="Helical" evidence="1">
    <location>
        <begin position="668"/>
        <end position="692"/>
    </location>
</feature>
<evidence type="ECO:0000256" key="1">
    <source>
        <dbReference type="SAM" id="Phobius"/>
    </source>
</evidence>
<feature type="transmembrane region" description="Helical" evidence="1">
    <location>
        <begin position="305"/>
        <end position="324"/>
    </location>
</feature>
<accession>A0ABY4CY40</accession>
<name>A0ABY4CY40_9BACT</name>
<feature type="transmembrane region" description="Helical" evidence="1">
    <location>
        <begin position="1000"/>
        <end position="1021"/>
    </location>
</feature>
<keyword evidence="3" id="KW-1185">Reference proteome</keyword>
<keyword evidence="1" id="KW-0812">Transmembrane</keyword>
<proteinExistence type="predicted"/>
<gene>
    <name evidence="2" type="ORF">MTX78_00920</name>
</gene>
<reference evidence="2 3" key="1">
    <citation type="submission" date="2022-03" db="EMBL/GenBank/DDBJ databases">
        <title>Hymenobactersp. isolated from the air.</title>
        <authorList>
            <person name="Won M."/>
            <person name="Kwon S.-W."/>
        </authorList>
    </citation>
    <scope>NUCLEOTIDE SEQUENCE [LARGE SCALE GENOMIC DNA]</scope>
    <source>
        <strain evidence="2 3">KACC 21982</strain>
    </source>
</reference>